<dbReference type="PROSITE" id="PS00622">
    <property type="entry name" value="HTH_LUXR_1"/>
    <property type="match status" value="1"/>
</dbReference>
<dbReference type="EMBL" id="QGDQ01000004">
    <property type="protein sequence ID" value="PWJ55135.1"/>
    <property type="molecule type" value="Genomic_DNA"/>
</dbReference>
<name>A0A316ABP3_9ACTN</name>
<dbReference type="PRINTS" id="PR00038">
    <property type="entry name" value="HTHLUXR"/>
</dbReference>
<dbReference type="Proteomes" id="UP000245469">
    <property type="component" value="Unassembled WGS sequence"/>
</dbReference>
<dbReference type="AlphaFoldDB" id="A0A316ABP3"/>
<keyword evidence="1" id="KW-0805">Transcription regulation</keyword>
<organism evidence="5 6">
    <name type="scientific">Quadrisphaera granulorum</name>
    <dbReference type="NCBI Taxonomy" id="317664"/>
    <lineage>
        <taxon>Bacteria</taxon>
        <taxon>Bacillati</taxon>
        <taxon>Actinomycetota</taxon>
        <taxon>Actinomycetes</taxon>
        <taxon>Kineosporiales</taxon>
        <taxon>Kineosporiaceae</taxon>
        <taxon>Quadrisphaera</taxon>
    </lineage>
</organism>
<dbReference type="Gene3D" id="3.40.50.2300">
    <property type="match status" value="1"/>
</dbReference>
<dbReference type="InterPro" id="IPR000792">
    <property type="entry name" value="Tscrpt_reg_LuxR_C"/>
</dbReference>
<protein>
    <submittedName>
        <fullName evidence="5">DNA-binding NarL/FixJ family response regulator</fullName>
    </submittedName>
</protein>
<dbReference type="OrthoDB" id="4928917at2"/>
<gene>
    <name evidence="5" type="ORF">BXY45_10456</name>
</gene>
<accession>A0A316ABP3</accession>
<evidence type="ECO:0000256" key="3">
    <source>
        <dbReference type="ARBA" id="ARBA00023163"/>
    </source>
</evidence>
<dbReference type="SMART" id="SM00421">
    <property type="entry name" value="HTH_LUXR"/>
    <property type="match status" value="1"/>
</dbReference>
<sequence>MEGIDDTSVLQRRAEGAIALEERTASPSSPLPSPRAVVGASPVPPPVLATVLDARPVVALGLQVSLASVPEAAGVVVVGHVSGALEAVRVAAERGLTVVVVLDDADGPGAAVAAVEAGARGVALTSEGVPELVRVVLGATRGRLTVAASTAERVRELRELRACFSARELEALRWYATGMPAKSVARRMDVGLETVKTYVKRLREKARAAGVPTETRLELEALARRLDLLDRGAP</sequence>
<comment type="caution">
    <text evidence="5">The sequence shown here is derived from an EMBL/GenBank/DDBJ whole genome shotgun (WGS) entry which is preliminary data.</text>
</comment>
<evidence type="ECO:0000259" key="4">
    <source>
        <dbReference type="PROSITE" id="PS50043"/>
    </source>
</evidence>
<dbReference type="InterPro" id="IPR016032">
    <property type="entry name" value="Sig_transdc_resp-reg_C-effctor"/>
</dbReference>
<keyword evidence="6" id="KW-1185">Reference proteome</keyword>
<dbReference type="SUPFAM" id="SSF46894">
    <property type="entry name" value="C-terminal effector domain of the bipartite response regulators"/>
    <property type="match status" value="1"/>
</dbReference>
<keyword evidence="3" id="KW-0804">Transcription</keyword>
<dbReference type="Pfam" id="PF00196">
    <property type="entry name" value="GerE"/>
    <property type="match status" value="1"/>
</dbReference>
<reference evidence="5 6" key="1">
    <citation type="submission" date="2018-03" db="EMBL/GenBank/DDBJ databases">
        <title>Genomic Encyclopedia of Archaeal and Bacterial Type Strains, Phase II (KMG-II): from individual species to whole genera.</title>
        <authorList>
            <person name="Goeker M."/>
        </authorList>
    </citation>
    <scope>NUCLEOTIDE SEQUENCE [LARGE SCALE GENOMIC DNA]</scope>
    <source>
        <strain evidence="5 6">DSM 44889</strain>
    </source>
</reference>
<proteinExistence type="predicted"/>
<evidence type="ECO:0000313" key="5">
    <source>
        <dbReference type="EMBL" id="PWJ55135.1"/>
    </source>
</evidence>
<dbReference type="RefSeq" id="WP_146211082.1">
    <property type="nucleotide sequence ID" value="NZ_QGDQ01000004.1"/>
</dbReference>
<dbReference type="PANTHER" id="PTHR44688:SF16">
    <property type="entry name" value="DNA-BINDING TRANSCRIPTIONAL ACTIVATOR DEVR_DOSR"/>
    <property type="match status" value="1"/>
</dbReference>
<evidence type="ECO:0000313" key="6">
    <source>
        <dbReference type="Proteomes" id="UP000245469"/>
    </source>
</evidence>
<feature type="domain" description="HTH luxR-type" evidence="4">
    <location>
        <begin position="157"/>
        <end position="227"/>
    </location>
</feature>
<dbReference type="GO" id="GO:0003677">
    <property type="term" value="F:DNA binding"/>
    <property type="evidence" value="ECO:0007669"/>
    <property type="project" value="UniProtKB-KW"/>
</dbReference>
<evidence type="ECO:0000256" key="1">
    <source>
        <dbReference type="ARBA" id="ARBA00023015"/>
    </source>
</evidence>
<dbReference type="PROSITE" id="PS50043">
    <property type="entry name" value="HTH_LUXR_2"/>
    <property type="match status" value="1"/>
</dbReference>
<keyword evidence="2 5" id="KW-0238">DNA-binding</keyword>
<dbReference type="PANTHER" id="PTHR44688">
    <property type="entry name" value="DNA-BINDING TRANSCRIPTIONAL ACTIVATOR DEVR_DOSR"/>
    <property type="match status" value="1"/>
</dbReference>
<dbReference type="GO" id="GO:0006355">
    <property type="term" value="P:regulation of DNA-templated transcription"/>
    <property type="evidence" value="ECO:0007669"/>
    <property type="project" value="InterPro"/>
</dbReference>
<evidence type="ECO:0000256" key="2">
    <source>
        <dbReference type="ARBA" id="ARBA00023125"/>
    </source>
</evidence>